<accession>A0A2T1ND19</accession>
<dbReference type="RefSeq" id="WP_106462464.1">
    <property type="nucleotide sequence ID" value="NZ_PXOQ01000007.1"/>
</dbReference>
<sequence length="98" mass="10810">MILTTTNSVEGYKIIEYKGLVTGTSSNVKTKFSFKTEKNLDISSEVINTAQEEAFQKLQEHAELKNANAVVGISVDFENFQGSYFFVTVIGTAVHIAK</sequence>
<comment type="similarity">
    <text evidence="1">Belongs to the UPF0145 family.</text>
</comment>
<dbReference type="SUPFAM" id="SSF117782">
    <property type="entry name" value="YbjQ-like"/>
    <property type="match status" value="1"/>
</dbReference>
<comment type="caution">
    <text evidence="2">The sequence shown here is derived from an EMBL/GenBank/DDBJ whole genome shotgun (WGS) entry which is preliminary data.</text>
</comment>
<dbReference type="InterPro" id="IPR002765">
    <property type="entry name" value="UPF0145_YbjQ-like"/>
</dbReference>
<dbReference type="Gene3D" id="3.30.110.70">
    <property type="entry name" value="Hypothetical protein apc22750. Chain B"/>
    <property type="match status" value="1"/>
</dbReference>
<keyword evidence="3" id="KW-1185">Reference proteome</keyword>
<protein>
    <recommendedName>
        <fullName evidence="4">Heavy metal-binding domain-containing protein</fullName>
    </recommendedName>
</protein>
<gene>
    <name evidence="2" type="ORF">C7H52_03320</name>
</gene>
<evidence type="ECO:0000313" key="2">
    <source>
        <dbReference type="EMBL" id="PSG90324.1"/>
    </source>
</evidence>
<dbReference type="EMBL" id="PXOQ01000007">
    <property type="protein sequence ID" value="PSG90324.1"/>
    <property type="molecule type" value="Genomic_DNA"/>
</dbReference>
<dbReference type="PANTHER" id="PTHR34068:SF1">
    <property type="entry name" value="UPF0145 PROTEIN YBJQ"/>
    <property type="match status" value="1"/>
</dbReference>
<name>A0A2T1ND19_9FLAO</name>
<dbReference type="AlphaFoldDB" id="A0A2T1ND19"/>
<evidence type="ECO:0008006" key="4">
    <source>
        <dbReference type="Google" id="ProtNLM"/>
    </source>
</evidence>
<evidence type="ECO:0000313" key="3">
    <source>
        <dbReference type="Proteomes" id="UP000238426"/>
    </source>
</evidence>
<dbReference type="OrthoDB" id="9796448at2"/>
<dbReference type="PANTHER" id="PTHR34068">
    <property type="entry name" value="UPF0145 PROTEIN YBJQ"/>
    <property type="match status" value="1"/>
</dbReference>
<evidence type="ECO:0000256" key="1">
    <source>
        <dbReference type="ARBA" id="ARBA00010751"/>
    </source>
</evidence>
<dbReference type="Proteomes" id="UP000238426">
    <property type="component" value="Unassembled WGS sequence"/>
</dbReference>
<dbReference type="Pfam" id="PF01906">
    <property type="entry name" value="YbjQ_1"/>
    <property type="match status" value="1"/>
</dbReference>
<organism evidence="2 3">
    <name type="scientific">Aurantibacter aestuarii</name>
    <dbReference type="NCBI Taxonomy" id="1266046"/>
    <lineage>
        <taxon>Bacteria</taxon>
        <taxon>Pseudomonadati</taxon>
        <taxon>Bacteroidota</taxon>
        <taxon>Flavobacteriia</taxon>
        <taxon>Flavobacteriales</taxon>
        <taxon>Flavobacteriaceae</taxon>
        <taxon>Aurantibacter</taxon>
    </lineage>
</organism>
<dbReference type="InterPro" id="IPR035439">
    <property type="entry name" value="UPF0145_dom_sf"/>
</dbReference>
<proteinExistence type="inferred from homology"/>
<reference evidence="2 3" key="1">
    <citation type="submission" date="2018-03" db="EMBL/GenBank/DDBJ databases">
        <title>Mesoflavibacter sp. HG37 and Mesoflavibacter sp. HG96 sp.nov., two marine bacteria isolated from seawater of Western Pacific Ocean.</title>
        <authorList>
            <person name="Cheng H."/>
            <person name="Wu Y.-H."/>
            <person name="Guo L.-L."/>
            <person name="Xu X.-W."/>
        </authorList>
    </citation>
    <scope>NUCLEOTIDE SEQUENCE [LARGE SCALE GENOMIC DNA]</scope>
    <source>
        <strain evidence="2 3">KCTC 32269</strain>
    </source>
</reference>